<dbReference type="CDD" id="cd07914">
    <property type="entry name" value="IGPD"/>
    <property type="match status" value="1"/>
</dbReference>
<comment type="pathway">
    <text evidence="1">Amino-acid biosynthesis; L-histidine biosynthesis; L-histidine from 5-phospho-alpha-D-ribose 1-diphosphate: step 6/9.</text>
</comment>
<gene>
    <name evidence="6" type="primary">hisB_35</name>
    <name evidence="6" type="ORF">SDC9_134175</name>
</gene>
<evidence type="ECO:0000256" key="4">
    <source>
        <dbReference type="ARBA" id="ARBA00023102"/>
    </source>
</evidence>
<dbReference type="Gene3D" id="3.30.230.40">
    <property type="entry name" value="Imidazole glycerol phosphate dehydratase, domain 1"/>
    <property type="match status" value="2"/>
</dbReference>
<keyword evidence="4" id="KW-0368">Histidine biosynthesis</keyword>
<name>A0A645DER5_9ZZZZ</name>
<dbReference type="FunFam" id="3.30.230.40:FF:000001">
    <property type="entry name" value="Imidazoleglycerol-phosphate dehydratase HisB"/>
    <property type="match status" value="1"/>
</dbReference>
<dbReference type="InterPro" id="IPR020565">
    <property type="entry name" value="ImidazoleglycerP_deHydtase_CS"/>
</dbReference>
<protein>
    <recommendedName>
        <fullName evidence="2">Imidazoleglycerol-phosphate dehydratase</fullName>
    </recommendedName>
</protein>
<dbReference type="PANTHER" id="PTHR23133:SF2">
    <property type="entry name" value="IMIDAZOLEGLYCEROL-PHOSPHATE DEHYDRATASE"/>
    <property type="match status" value="1"/>
</dbReference>
<dbReference type="GO" id="GO:0004424">
    <property type="term" value="F:imidazoleglycerol-phosphate dehydratase activity"/>
    <property type="evidence" value="ECO:0007669"/>
    <property type="project" value="InterPro"/>
</dbReference>
<evidence type="ECO:0000256" key="3">
    <source>
        <dbReference type="ARBA" id="ARBA00022605"/>
    </source>
</evidence>
<dbReference type="PROSITE" id="PS00955">
    <property type="entry name" value="IGP_DEHYDRATASE_2"/>
    <property type="match status" value="1"/>
</dbReference>
<dbReference type="EMBL" id="VSSQ01034984">
    <property type="protein sequence ID" value="MPM87082.1"/>
    <property type="molecule type" value="Genomic_DNA"/>
</dbReference>
<dbReference type="AlphaFoldDB" id="A0A645DER5"/>
<accession>A0A645DER5</accession>
<proteinExistence type="inferred from homology"/>
<dbReference type="InterPro" id="IPR020568">
    <property type="entry name" value="Ribosomal_Su5_D2-typ_SF"/>
</dbReference>
<evidence type="ECO:0000313" key="6">
    <source>
        <dbReference type="EMBL" id="MPM87082.1"/>
    </source>
</evidence>
<dbReference type="UniPathway" id="UPA00031">
    <property type="reaction ID" value="UER00011"/>
</dbReference>
<dbReference type="SUPFAM" id="SSF54211">
    <property type="entry name" value="Ribosomal protein S5 domain 2-like"/>
    <property type="match status" value="2"/>
</dbReference>
<dbReference type="PANTHER" id="PTHR23133">
    <property type="entry name" value="IMIDAZOLEGLYCEROL-PHOSPHATE DEHYDRATASE HIS7"/>
    <property type="match status" value="1"/>
</dbReference>
<keyword evidence="3" id="KW-0028">Amino-acid biosynthesis</keyword>
<dbReference type="HAMAP" id="MF_00076">
    <property type="entry name" value="HisB"/>
    <property type="match status" value="1"/>
</dbReference>
<keyword evidence="5 6" id="KW-0456">Lyase</keyword>
<reference evidence="6" key="1">
    <citation type="submission" date="2019-08" db="EMBL/GenBank/DDBJ databases">
        <authorList>
            <person name="Kucharzyk K."/>
            <person name="Murdoch R.W."/>
            <person name="Higgins S."/>
            <person name="Loffler F."/>
        </authorList>
    </citation>
    <scope>NUCLEOTIDE SEQUENCE</scope>
</reference>
<dbReference type="GO" id="GO:0000105">
    <property type="term" value="P:L-histidine biosynthetic process"/>
    <property type="evidence" value="ECO:0007669"/>
    <property type="project" value="UniProtKB-UniPathway"/>
</dbReference>
<sequence>MQFRGASIERKTKETSLALHINLDESGPSVIDTGIGFLNHMLELLVFHAGVQLTLTCKGDVRVDGHHTTEDIGIIFGAALREALGSGKGIRRYGQSLLPMDETLVLVALDISGRSGCYVDLHFSQSRLGDWDTELLEEFFTALCRSAQCTLHLKQMAGGNNHHLAEACFKGFGRALREAVTTIGESESVPSSKGVLL</sequence>
<dbReference type="InterPro" id="IPR000807">
    <property type="entry name" value="ImidazoleglycerolP_deHydtase"/>
</dbReference>
<evidence type="ECO:0000256" key="5">
    <source>
        <dbReference type="ARBA" id="ARBA00023239"/>
    </source>
</evidence>
<comment type="caution">
    <text evidence="6">The sequence shown here is derived from an EMBL/GenBank/DDBJ whole genome shotgun (WGS) entry which is preliminary data.</text>
</comment>
<evidence type="ECO:0000256" key="2">
    <source>
        <dbReference type="ARBA" id="ARBA00016664"/>
    </source>
</evidence>
<dbReference type="InterPro" id="IPR038494">
    <property type="entry name" value="IGPD_sf"/>
</dbReference>
<evidence type="ECO:0000256" key="1">
    <source>
        <dbReference type="ARBA" id="ARBA00005047"/>
    </source>
</evidence>
<dbReference type="NCBIfam" id="NF002111">
    <property type="entry name" value="PRK00951.2-1"/>
    <property type="match status" value="1"/>
</dbReference>
<dbReference type="FunFam" id="3.30.230.40:FF:000003">
    <property type="entry name" value="Imidazoleglycerol-phosphate dehydratase HisB"/>
    <property type="match status" value="1"/>
</dbReference>
<dbReference type="Pfam" id="PF00475">
    <property type="entry name" value="IGPD"/>
    <property type="match status" value="1"/>
</dbReference>
<dbReference type="NCBIfam" id="NF002114">
    <property type="entry name" value="PRK00951.2-4"/>
    <property type="match status" value="1"/>
</dbReference>
<organism evidence="6">
    <name type="scientific">bioreactor metagenome</name>
    <dbReference type="NCBI Taxonomy" id="1076179"/>
    <lineage>
        <taxon>unclassified sequences</taxon>
        <taxon>metagenomes</taxon>
        <taxon>ecological metagenomes</taxon>
    </lineage>
</organism>